<dbReference type="PANTHER" id="PTHR32322">
    <property type="entry name" value="INNER MEMBRANE TRANSPORTER"/>
    <property type="match status" value="1"/>
</dbReference>
<evidence type="ECO:0000256" key="7">
    <source>
        <dbReference type="SAM" id="SignalP"/>
    </source>
</evidence>
<evidence type="ECO:0000256" key="2">
    <source>
        <dbReference type="ARBA" id="ARBA00007362"/>
    </source>
</evidence>
<feature type="chain" id="PRO_5040780800" evidence="7">
    <location>
        <begin position="22"/>
        <end position="303"/>
    </location>
</feature>
<dbReference type="RefSeq" id="WP_271173685.1">
    <property type="nucleotide sequence ID" value="NZ_BSEJ01000009.1"/>
</dbReference>
<dbReference type="Pfam" id="PF00892">
    <property type="entry name" value="EamA"/>
    <property type="match status" value="2"/>
</dbReference>
<comment type="subcellular location">
    <subcellularLocation>
        <location evidence="1">Membrane</location>
        <topology evidence="1">Multi-pass membrane protein</topology>
    </subcellularLocation>
</comment>
<dbReference type="EMBL" id="BSEJ01000009">
    <property type="protein sequence ID" value="GLJ61871.1"/>
    <property type="molecule type" value="Genomic_DNA"/>
</dbReference>
<evidence type="ECO:0000256" key="4">
    <source>
        <dbReference type="ARBA" id="ARBA00022989"/>
    </source>
</evidence>
<keyword evidence="5 6" id="KW-0472">Membrane</keyword>
<feature type="transmembrane region" description="Helical" evidence="6">
    <location>
        <begin position="71"/>
        <end position="90"/>
    </location>
</feature>
<feature type="transmembrane region" description="Helical" evidence="6">
    <location>
        <begin position="151"/>
        <end position="173"/>
    </location>
</feature>
<dbReference type="AlphaFoldDB" id="A0A9W6LWY4"/>
<dbReference type="InterPro" id="IPR000620">
    <property type="entry name" value="EamA_dom"/>
</dbReference>
<name>A0A9W6LWY4_9MICO</name>
<dbReference type="PANTHER" id="PTHR32322:SF2">
    <property type="entry name" value="EAMA DOMAIN-CONTAINING PROTEIN"/>
    <property type="match status" value="1"/>
</dbReference>
<dbReference type="Gene3D" id="1.10.3730.20">
    <property type="match status" value="1"/>
</dbReference>
<feature type="transmembrane region" description="Helical" evidence="6">
    <location>
        <begin position="31"/>
        <end position="50"/>
    </location>
</feature>
<protein>
    <submittedName>
        <fullName evidence="9">Transporter</fullName>
    </submittedName>
</protein>
<feature type="transmembrane region" description="Helical" evidence="6">
    <location>
        <begin position="271"/>
        <end position="289"/>
    </location>
</feature>
<dbReference type="InterPro" id="IPR050638">
    <property type="entry name" value="AA-Vitamin_Transporters"/>
</dbReference>
<feature type="domain" description="EamA" evidence="8">
    <location>
        <begin position="3"/>
        <end position="143"/>
    </location>
</feature>
<dbReference type="InterPro" id="IPR037185">
    <property type="entry name" value="EmrE-like"/>
</dbReference>
<keyword evidence="7" id="KW-0732">Signal</keyword>
<reference evidence="9" key="2">
    <citation type="submission" date="2023-01" db="EMBL/GenBank/DDBJ databases">
        <authorList>
            <person name="Sun Q."/>
            <person name="Evtushenko L."/>
        </authorList>
    </citation>
    <scope>NUCLEOTIDE SEQUENCE</scope>
    <source>
        <strain evidence="9">VKM Ac-1020</strain>
    </source>
</reference>
<feature type="transmembrane region" description="Helical" evidence="6">
    <location>
        <begin position="185"/>
        <end position="205"/>
    </location>
</feature>
<evidence type="ECO:0000313" key="9">
    <source>
        <dbReference type="EMBL" id="GLJ61871.1"/>
    </source>
</evidence>
<evidence type="ECO:0000256" key="3">
    <source>
        <dbReference type="ARBA" id="ARBA00022692"/>
    </source>
</evidence>
<comment type="caution">
    <text evidence="9">The sequence shown here is derived from an EMBL/GenBank/DDBJ whole genome shotgun (WGS) entry which is preliminary data.</text>
</comment>
<evidence type="ECO:0000256" key="6">
    <source>
        <dbReference type="SAM" id="Phobius"/>
    </source>
</evidence>
<reference evidence="9" key="1">
    <citation type="journal article" date="2014" name="Int. J. Syst. Evol. Microbiol.">
        <title>Complete genome sequence of Corynebacterium casei LMG S-19264T (=DSM 44701T), isolated from a smear-ripened cheese.</title>
        <authorList>
            <consortium name="US DOE Joint Genome Institute (JGI-PGF)"/>
            <person name="Walter F."/>
            <person name="Albersmeier A."/>
            <person name="Kalinowski J."/>
            <person name="Ruckert C."/>
        </authorList>
    </citation>
    <scope>NUCLEOTIDE SEQUENCE</scope>
    <source>
        <strain evidence="9">VKM Ac-1020</strain>
    </source>
</reference>
<evidence type="ECO:0000313" key="10">
    <source>
        <dbReference type="Proteomes" id="UP001142462"/>
    </source>
</evidence>
<keyword evidence="10" id="KW-1185">Reference proteome</keyword>
<dbReference type="SUPFAM" id="SSF103481">
    <property type="entry name" value="Multidrug resistance efflux transporter EmrE"/>
    <property type="match status" value="2"/>
</dbReference>
<feature type="transmembrane region" description="Helical" evidence="6">
    <location>
        <begin position="247"/>
        <end position="265"/>
    </location>
</feature>
<dbReference type="GO" id="GO:0016020">
    <property type="term" value="C:membrane"/>
    <property type="evidence" value="ECO:0007669"/>
    <property type="project" value="UniProtKB-SubCell"/>
</dbReference>
<proteinExistence type="inferred from homology"/>
<dbReference type="Proteomes" id="UP001142462">
    <property type="component" value="Unassembled WGS sequence"/>
</dbReference>
<evidence type="ECO:0000256" key="5">
    <source>
        <dbReference type="ARBA" id="ARBA00023136"/>
    </source>
</evidence>
<evidence type="ECO:0000259" key="8">
    <source>
        <dbReference type="Pfam" id="PF00892"/>
    </source>
</evidence>
<evidence type="ECO:0000256" key="1">
    <source>
        <dbReference type="ARBA" id="ARBA00004141"/>
    </source>
</evidence>
<feature type="signal peptide" evidence="7">
    <location>
        <begin position="1"/>
        <end position="21"/>
    </location>
</feature>
<keyword evidence="3 6" id="KW-0812">Transmembrane</keyword>
<feature type="transmembrane region" description="Helical" evidence="6">
    <location>
        <begin position="217"/>
        <end position="235"/>
    </location>
</feature>
<keyword evidence="4 6" id="KW-1133">Transmembrane helix</keyword>
<sequence length="303" mass="29749">MSVLAVLAAAVLFGTTGTTQALGPDGTTPLAVGAVRVAVGGLALAALAAIAGAGARRTGGVRSPRPEARPLLLMAIAGVCLFAYQPLFFLGASVNGVAVGTVIALGSSPVLAGAIEGALTRRLPGRTWVVATLIATGGVALLALGGQEGAATAPLGVAASVGAGASFAVFAVAQRRLLDGGWQPLTVMGVAGGVAAVLAAALLPFQDLAWLARPDGAAMALWLGLGATTLAYASFTWGLRRVPAPTAATLTLAEPLTAALLGVIVLGERLAPLGIAGLAALAIGLVLLARGARRPIRPYALEA</sequence>
<feature type="domain" description="EamA" evidence="8">
    <location>
        <begin position="156"/>
        <end position="288"/>
    </location>
</feature>
<feature type="transmembrane region" description="Helical" evidence="6">
    <location>
        <begin position="96"/>
        <end position="115"/>
    </location>
</feature>
<feature type="transmembrane region" description="Helical" evidence="6">
    <location>
        <begin position="127"/>
        <end position="145"/>
    </location>
</feature>
<organism evidence="9 10">
    <name type="scientific">Microbacterium barkeri</name>
    <dbReference type="NCBI Taxonomy" id="33917"/>
    <lineage>
        <taxon>Bacteria</taxon>
        <taxon>Bacillati</taxon>
        <taxon>Actinomycetota</taxon>
        <taxon>Actinomycetes</taxon>
        <taxon>Micrococcales</taxon>
        <taxon>Microbacteriaceae</taxon>
        <taxon>Microbacterium</taxon>
    </lineage>
</organism>
<accession>A0A9W6LWY4</accession>
<gene>
    <name evidence="9" type="ORF">GCM10017576_20010</name>
</gene>
<comment type="similarity">
    <text evidence="2">Belongs to the EamA transporter family.</text>
</comment>